<dbReference type="EMBL" id="JAUTXU010000031">
    <property type="protein sequence ID" value="KAK3718503.1"/>
    <property type="molecule type" value="Genomic_DNA"/>
</dbReference>
<comment type="caution">
    <text evidence="1">The sequence shown here is derived from an EMBL/GenBank/DDBJ whole genome shotgun (WGS) entry which is preliminary data.</text>
</comment>
<protein>
    <submittedName>
        <fullName evidence="1">Uncharacterized protein</fullName>
    </submittedName>
</protein>
<evidence type="ECO:0000313" key="1">
    <source>
        <dbReference type="EMBL" id="KAK3718503.1"/>
    </source>
</evidence>
<dbReference type="Proteomes" id="UP001281147">
    <property type="component" value="Unassembled WGS sequence"/>
</dbReference>
<proteinExistence type="predicted"/>
<sequence length="454" mass="50006">MSPSQRWPSEDLDPAPLGKKLYFEFSGQTAQNRFLKGAMTERISSWDPKDIEARGIPSKELINVYKRWGEGEYGIILTGNILIDPEHLEAAGNPIIPRTAPFEGERFEAFKEMGKQAKAHGSLCIGQVNHPGRQVADRIQPNPVSASDVQLEGEMMGMTFGKPRAATQEDIDGFVEGFAHAAEYLEKAGYDGIQLHAAHGYLLAQFISPTTNRRTDKYGGSLGNRARILLEIAEATRRKTKPTFSISIKLNSVEFQESGFQPEEAKELCSLLEANGFDFVELSGGTYQKLAFDISLYTRESSKKREAFFMEFADLIAPALKKTKVYVTGGFKTVGAMVNAVTTIDGVGVARPACQEPRLPKEILEGRVKGAIKLRFAENDFGIQLVAAGTHIQQIGKDHEPIDLSQEENANAFLKDMGVWAEKMGADKEFREQAYVDVTSVPFVPYGTASAPLS</sequence>
<accession>A0ACC3NLK8</accession>
<evidence type="ECO:0000313" key="2">
    <source>
        <dbReference type="Proteomes" id="UP001281147"/>
    </source>
</evidence>
<name>A0ACC3NLK8_9PEZI</name>
<organism evidence="1 2">
    <name type="scientific">Vermiconidia calcicola</name>
    <dbReference type="NCBI Taxonomy" id="1690605"/>
    <lineage>
        <taxon>Eukaryota</taxon>
        <taxon>Fungi</taxon>
        <taxon>Dikarya</taxon>
        <taxon>Ascomycota</taxon>
        <taxon>Pezizomycotina</taxon>
        <taxon>Dothideomycetes</taxon>
        <taxon>Dothideomycetidae</taxon>
        <taxon>Mycosphaerellales</taxon>
        <taxon>Extremaceae</taxon>
        <taxon>Vermiconidia</taxon>
    </lineage>
</organism>
<keyword evidence="2" id="KW-1185">Reference proteome</keyword>
<reference evidence="1" key="1">
    <citation type="submission" date="2023-07" db="EMBL/GenBank/DDBJ databases">
        <title>Black Yeasts Isolated from many extreme environments.</title>
        <authorList>
            <person name="Coleine C."/>
            <person name="Stajich J.E."/>
            <person name="Selbmann L."/>
        </authorList>
    </citation>
    <scope>NUCLEOTIDE SEQUENCE</scope>
    <source>
        <strain evidence="1">CCFEE 5714</strain>
    </source>
</reference>
<gene>
    <name evidence="1" type="ORF">LTR37_005007</name>
</gene>